<keyword evidence="1" id="KW-0812">Transmembrane</keyword>
<protein>
    <submittedName>
        <fullName evidence="2">Uncharacterized protein</fullName>
    </submittedName>
</protein>
<keyword evidence="3" id="KW-1185">Reference proteome</keyword>
<reference evidence="2 3" key="1">
    <citation type="submission" date="2017-11" db="EMBL/GenBank/DDBJ databases">
        <title>De-novo sequencing of pomegranate (Punica granatum L.) genome.</title>
        <authorList>
            <person name="Akparov Z."/>
            <person name="Amiraslanov A."/>
            <person name="Hajiyeva S."/>
            <person name="Abbasov M."/>
            <person name="Kaur K."/>
            <person name="Hamwieh A."/>
            <person name="Solovyev V."/>
            <person name="Salamov A."/>
            <person name="Braich B."/>
            <person name="Kosarev P."/>
            <person name="Mahmoud A."/>
            <person name="Hajiyev E."/>
            <person name="Babayeva S."/>
            <person name="Izzatullayeva V."/>
            <person name="Mammadov A."/>
            <person name="Mammadov A."/>
            <person name="Sharifova S."/>
            <person name="Ojaghi J."/>
            <person name="Eynullazada K."/>
            <person name="Bayramov B."/>
            <person name="Abdulazimova A."/>
            <person name="Shahmuradov I."/>
        </authorList>
    </citation>
    <scope>NUCLEOTIDE SEQUENCE [LARGE SCALE GENOMIC DNA]</scope>
    <source>
        <strain evidence="3">cv. AG2017</strain>
        <tissue evidence="2">Leaf</tissue>
    </source>
</reference>
<dbReference type="STRING" id="22663.A0A2I0KZ49"/>
<evidence type="ECO:0000313" key="3">
    <source>
        <dbReference type="Proteomes" id="UP000233551"/>
    </source>
</evidence>
<sequence>MAIRSNNKNVVSWKRRELPFLVLYAIAFYVIIIRRSLQLSHDHYSKLYGLRPGFLANRLN</sequence>
<proteinExistence type="predicted"/>
<accession>A0A2I0KZ49</accession>
<comment type="caution">
    <text evidence="2">The sequence shown here is derived from an EMBL/GenBank/DDBJ whole genome shotgun (WGS) entry which is preliminary data.</text>
</comment>
<organism evidence="2 3">
    <name type="scientific">Punica granatum</name>
    <name type="common">Pomegranate</name>
    <dbReference type="NCBI Taxonomy" id="22663"/>
    <lineage>
        <taxon>Eukaryota</taxon>
        <taxon>Viridiplantae</taxon>
        <taxon>Streptophyta</taxon>
        <taxon>Embryophyta</taxon>
        <taxon>Tracheophyta</taxon>
        <taxon>Spermatophyta</taxon>
        <taxon>Magnoliopsida</taxon>
        <taxon>eudicotyledons</taxon>
        <taxon>Gunneridae</taxon>
        <taxon>Pentapetalae</taxon>
        <taxon>rosids</taxon>
        <taxon>malvids</taxon>
        <taxon>Myrtales</taxon>
        <taxon>Lythraceae</taxon>
        <taxon>Punica</taxon>
    </lineage>
</organism>
<dbReference type="EMBL" id="PGOL01000289">
    <property type="protein sequence ID" value="PKI73136.1"/>
    <property type="molecule type" value="Genomic_DNA"/>
</dbReference>
<name>A0A2I0KZ49_PUNGR</name>
<keyword evidence="1" id="KW-0472">Membrane</keyword>
<evidence type="ECO:0000256" key="1">
    <source>
        <dbReference type="SAM" id="Phobius"/>
    </source>
</evidence>
<keyword evidence="1" id="KW-1133">Transmembrane helix</keyword>
<dbReference type="Proteomes" id="UP000233551">
    <property type="component" value="Unassembled WGS sequence"/>
</dbReference>
<dbReference type="AlphaFoldDB" id="A0A2I0KZ49"/>
<gene>
    <name evidence="2" type="ORF">CRG98_006478</name>
</gene>
<feature type="transmembrane region" description="Helical" evidence="1">
    <location>
        <begin position="20"/>
        <end position="37"/>
    </location>
</feature>
<evidence type="ECO:0000313" key="2">
    <source>
        <dbReference type="EMBL" id="PKI73136.1"/>
    </source>
</evidence>
<feature type="non-terminal residue" evidence="2">
    <location>
        <position position="60"/>
    </location>
</feature>